<comment type="caution">
    <text evidence="2">The sequence shown here is derived from an EMBL/GenBank/DDBJ whole genome shotgun (WGS) entry which is preliminary data.</text>
</comment>
<evidence type="ECO:0008006" key="4">
    <source>
        <dbReference type="Google" id="ProtNLM"/>
    </source>
</evidence>
<name>A0AAW0DTS1_9AGAR</name>
<protein>
    <recommendedName>
        <fullName evidence="4">Arrestin-like N-terminal domain-containing protein</fullName>
    </recommendedName>
</protein>
<accession>A0AAW0DTS1</accession>
<feature type="region of interest" description="Disordered" evidence="1">
    <location>
        <begin position="25"/>
        <end position="46"/>
    </location>
</feature>
<gene>
    <name evidence="2" type="ORF">R3P38DRAFT_3565644</name>
</gene>
<dbReference type="EMBL" id="JAWWNJ010000005">
    <property type="protein sequence ID" value="KAK7055814.1"/>
    <property type="molecule type" value="Genomic_DNA"/>
</dbReference>
<evidence type="ECO:0000313" key="3">
    <source>
        <dbReference type="Proteomes" id="UP001362999"/>
    </source>
</evidence>
<organism evidence="2 3">
    <name type="scientific">Favolaschia claudopus</name>
    <dbReference type="NCBI Taxonomy" id="2862362"/>
    <lineage>
        <taxon>Eukaryota</taxon>
        <taxon>Fungi</taxon>
        <taxon>Dikarya</taxon>
        <taxon>Basidiomycota</taxon>
        <taxon>Agaricomycotina</taxon>
        <taxon>Agaricomycetes</taxon>
        <taxon>Agaricomycetidae</taxon>
        <taxon>Agaricales</taxon>
        <taxon>Marasmiineae</taxon>
        <taxon>Mycenaceae</taxon>
        <taxon>Favolaschia</taxon>
    </lineage>
</organism>
<reference evidence="2 3" key="1">
    <citation type="journal article" date="2024" name="J Genomics">
        <title>Draft genome sequencing and assembly of Favolaschia claudopus CIRM-BRFM 2984 isolated from oak limbs.</title>
        <authorList>
            <person name="Navarro D."/>
            <person name="Drula E."/>
            <person name="Chaduli D."/>
            <person name="Cazenave R."/>
            <person name="Ahrendt S."/>
            <person name="Wang J."/>
            <person name="Lipzen A."/>
            <person name="Daum C."/>
            <person name="Barry K."/>
            <person name="Grigoriev I.V."/>
            <person name="Favel A."/>
            <person name="Rosso M.N."/>
            <person name="Martin F."/>
        </authorList>
    </citation>
    <scope>NUCLEOTIDE SEQUENCE [LARGE SCALE GENOMIC DNA]</scope>
    <source>
        <strain evidence="2 3">CIRM-BRFM 2984</strain>
    </source>
</reference>
<dbReference type="InterPro" id="IPR014752">
    <property type="entry name" value="Arrestin-like_C"/>
</dbReference>
<keyword evidence="3" id="KW-1185">Reference proteome</keyword>
<dbReference type="Gene3D" id="2.60.40.640">
    <property type="match status" value="1"/>
</dbReference>
<proteinExistence type="predicted"/>
<dbReference type="Proteomes" id="UP001362999">
    <property type="component" value="Unassembled WGS sequence"/>
</dbReference>
<dbReference type="AlphaFoldDB" id="A0AAW0DTS1"/>
<evidence type="ECO:0000256" key="1">
    <source>
        <dbReference type="SAM" id="MobiDB-lite"/>
    </source>
</evidence>
<sequence length="420" mass="45820">MSMSTDAMNRLPSYSAEPGYAEQRLALNPPPTTLPSPSGTFSKSSKHDDITLHLTAQEENAEIPVYGRGANVEGTIELGKTKSVASVEVTLQGYLELKETGESGHVRHILCSETVTLWTRNSSEDGGNDICPSSLPFSLVLPTEFEHDGQTYPLPPSYSAKLDTFPGFFAVADYSISAVLNKPHAITSKTLGLNIGNAVVSTSFNYHPRTRPAHRIPPPLQYIASGGFIEQPEWHVRQSTLKANPTANGVQDICVKFYLPTSRIFCAAQSIPFHITFESDAHSLAMFVPYGPVVDSNSKKGPATRVQVVRQTAVDVKHAEKARSEHGKTAIWHVDYLGDATFKHERDGPTRTSFSGELKIEPSIGVTGFSVPGLSVTDCITLTTEVEVNGPFMGILREVIPIQLTTDPWLDEGMLRKENL</sequence>
<evidence type="ECO:0000313" key="2">
    <source>
        <dbReference type="EMBL" id="KAK7055814.1"/>
    </source>
</evidence>